<evidence type="ECO:0000256" key="1">
    <source>
        <dbReference type="ARBA" id="ARBA00008416"/>
    </source>
</evidence>
<dbReference type="CDD" id="cd02909">
    <property type="entry name" value="cupin_pirin_N"/>
    <property type="match status" value="1"/>
</dbReference>
<comment type="similarity">
    <text evidence="1 2">Belongs to the pirin family.</text>
</comment>
<dbReference type="InterPro" id="IPR012093">
    <property type="entry name" value="Pirin"/>
</dbReference>
<evidence type="ECO:0000313" key="6">
    <source>
        <dbReference type="Proteomes" id="UP001519273"/>
    </source>
</evidence>
<dbReference type="Pfam" id="PF02678">
    <property type="entry name" value="Pirin"/>
    <property type="match status" value="1"/>
</dbReference>
<comment type="caution">
    <text evidence="5">The sequence shown here is derived from an EMBL/GenBank/DDBJ whole genome shotgun (WGS) entry which is preliminary data.</text>
</comment>
<accession>A0ABS4H4K5</accession>
<dbReference type="PANTHER" id="PTHR13903:SF8">
    <property type="entry name" value="PIRIN"/>
    <property type="match status" value="1"/>
</dbReference>
<dbReference type="Gene3D" id="2.60.120.10">
    <property type="entry name" value="Jelly Rolls"/>
    <property type="match status" value="2"/>
</dbReference>
<evidence type="ECO:0000259" key="4">
    <source>
        <dbReference type="Pfam" id="PF05726"/>
    </source>
</evidence>
<evidence type="ECO:0000259" key="3">
    <source>
        <dbReference type="Pfam" id="PF02678"/>
    </source>
</evidence>
<dbReference type="InterPro" id="IPR011051">
    <property type="entry name" value="RmlC_Cupin_sf"/>
</dbReference>
<name>A0ABS4H4K5_9BACL</name>
<reference evidence="5 6" key="1">
    <citation type="submission" date="2021-03" db="EMBL/GenBank/DDBJ databases">
        <title>Genomic Encyclopedia of Type Strains, Phase IV (KMG-IV): sequencing the most valuable type-strain genomes for metagenomic binning, comparative biology and taxonomic classification.</title>
        <authorList>
            <person name="Goeker M."/>
        </authorList>
    </citation>
    <scope>NUCLEOTIDE SEQUENCE [LARGE SCALE GENOMIC DNA]</scope>
    <source>
        <strain evidence="5 6">DSM 23491</strain>
    </source>
</reference>
<dbReference type="InterPro" id="IPR008778">
    <property type="entry name" value="Pirin_C_dom"/>
</dbReference>
<dbReference type="PIRSF" id="PIRSF006232">
    <property type="entry name" value="Pirin"/>
    <property type="match status" value="1"/>
</dbReference>
<dbReference type="CDD" id="cd02247">
    <property type="entry name" value="cupin_pirin_C"/>
    <property type="match status" value="1"/>
</dbReference>
<feature type="domain" description="Pirin C-terminal" evidence="4">
    <location>
        <begin position="172"/>
        <end position="278"/>
    </location>
</feature>
<dbReference type="InterPro" id="IPR014710">
    <property type="entry name" value="RmlC-like_jellyroll"/>
</dbReference>
<dbReference type="RefSeq" id="WP_209848642.1">
    <property type="nucleotide sequence ID" value="NZ_CBCRVE010000006.1"/>
</dbReference>
<evidence type="ECO:0000256" key="2">
    <source>
        <dbReference type="RuleBase" id="RU003457"/>
    </source>
</evidence>
<gene>
    <name evidence="5" type="ORF">J2Z20_001897</name>
</gene>
<evidence type="ECO:0000313" key="5">
    <source>
        <dbReference type="EMBL" id="MBP1937015.1"/>
    </source>
</evidence>
<proteinExistence type="inferred from homology"/>
<sequence length="279" mass="30891">MNKAVKRGIRRVWDVTLQRHSAKHTAGPVLPPGNWAEFDPFLMMMEDKFERGVFDFHPHRGMETVTFVLEGTLEHLDNKGNSGLLKPGDLQWMTAGRGIIHSEQPVPGDTVHSLQLWINLPSAKKMVETRYQDLHAEDMPVLREEGALIRVFSGSSNGVAANTLNHVPVTIVEIILEPGASMTQDLPSSYNGFIYVVNGEGYFGAEETKGKKQQVLWLGSASEGSESEVTIRAQQKLHAFLVAGEPIGEPVVQHGPFVMNTIEEIKQAFDDYNSGNFGK</sequence>
<feature type="domain" description="Pirin N-terminal" evidence="3">
    <location>
        <begin position="46"/>
        <end position="118"/>
    </location>
</feature>
<dbReference type="InterPro" id="IPR003829">
    <property type="entry name" value="Pirin_N_dom"/>
</dbReference>
<dbReference type="PANTHER" id="PTHR13903">
    <property type="entry name" value="PIRIN-RELATED"/>
    <property type="match status" value="1"/>
</dbReference>
<dbReference type="SUPFAM" id="SSF51182">
    <property type="entry name" value="RmlC-like cupins"/>
    <property type="match status" value="1"/>
</dbReference>
<dbReference type="EMBL" id="JAGGKP010000003">
    <property type="protein sequence ID" value="MBP1937015.1"/>
    <property type="molecule type" value="Genomic_DNA"/>
</dbReference>
<protein>
    <submittedName>
        <fullName evidence="5">Redox-sensitive bicupin YhaK (Pirin superfamily)</fullName>
    </submittedName>
</protein>
<dbReference type="Pfam" id="PF05726">
    <property type="entry name" value="Pirin_C"/>
    <property type="match status" value="1"/>
</dbReference>
<dbReference type="Proteomes" id="UP001519273">
    <property type="component" value="Unassembled WGS sequence"/>
</dbReference>
<keyword evidence="6" id="KW-1185">Reference proteome</keyword>
<organism evidence="5 6">
    <name type="scientific">Paenibacillus sediminis</name>
    <dbReference type="NCBI Taxonomy" id="664909"/>
    <lineage>
        <taxon>Bacteria</taxon>
        <taxon>Bacillati</taxon>
        <taxon>Bacillota</taxon>
        <taxon>Bacilli</taxon>
        <taxon>Bacillales</taxon>
        <taxon>Paenibacillaceae</taxon>
        <taxon>Paenibacillus</taxon>
    </lineage>
</organism>